<protein>
    <submittedName>
        <fullName evidence="1">Uncharacterized protein</fullName>
    </submittedName>
</protein>
<comment type="caution">
    <text evidence="1">The sequence shown here is derived from an EMBL/GenBank/DDBJ whole genome shotgun (WGS) entry which is preliminary data.</text>
</comment>
<dbReference type="AlphaFoldDB" id="A0A542ZEP7"/>
<name>A0A542ZEP7_9MICO</name>
<reference evidence="1 2" key="1">
    <citation type="submission" date="2019-06" db="EMBL/GenBank/DDBJ databases">
        <title>Sequencing the genomes of 1000 actinobacteria strains.</title>
        <authorList>
            <person name="Klenk H.-P."/>
        </authorList>
    </citation>
    <scope>NUCLEOTIDE SEQUENCE [LARGE SCALE GENOMIC DNA]</scope>
    <source>
        <strain evidence="1 2">DSM 18082</strain>
    </source>
</reference>
<gene>
    <name evidence="1" type="ORF">FB474_0096</name>
</gene>
<dbReference type="Proteomes" id="UP000319514">
    <property type="component" value="Unassembled WGS sequence"/>
</dbReference>
<dbReference type="EMBL" id="VFOQ01000001">
    <property type="protein sequence ID" value="TQL58759.1"/>
    <property type="molecule type" value="Genomic_DNA"/>
</dbReference>
<accession>A0A542ZEP7</accession>
<evidence type="ECO:0000313" key="2">
    <source>
        <dbReference type="Proteomes" id="UP000319514"/>
    </source>
</evidence>
<keyword evidence="2" id="KW-1185">Reference proteome</keyword>
<organism evidence="1 2">
    <name type="scientific">Oryzihumus leptocrescens</name>
    <dbReference type="NCBI Taxonomy" id="297536"/>
    <lineage>
        <taxon>Bacteria</taxon>
        <taxon>Bacillati</taxon>
        <taxon>Actinomycetota</taxon>
        <taxon>Actinomycetes</taxon>
        <taxon>Micrococcales</taxon>
        <taxon>Intrasporangiaceae</taxon>
        <taxon>Oryzihumus</taxon>
    </lineage>
</organism>
<proteinExistence type="predicted"/>
<evidence type="ECO:0000313" key="1">
    <source>
        <dbReference type="EMBL" id="TQL58759.1"/>
    </source>
</evidence>
<sequence>MTSHHGWLVPVRITPDGGWAPVCFLDDATLTSPDGWSLWCPDCQAIVAAPVQGTAGLDLEGTTTPDAVADEVYRAEARLAREHAAAMATQPSGCPASA</sequence>